<feature type="region of interest" description="Disordered" evidence="7">
    <location>
        <begin position="54"/>
        <end position="77"/>
    </location>
</feature>
<gene>
    <name evidence="9" type="ORF">V1264_024686</name>
</gene>
<feature type="region of interest" description="Disordered" evidence="7">
    <location>
        <begin position="500"/>
        <end position="524"/>
    </location>
</feature>
<feature type="compositionally biased region" description="Polar residues" evidence="7">
    <location>
        <begin position="286"/>
        <end position="296"/>
    </location>
</feature>
<keyword evidence="4 6" id="KW-0520">NAD</keyword>
<feature type="region of interest" description="Disordered" evidence="7">
    <location>
        <begin position="138"/>
        <end position="163"/>
    </location>
</feature>
<accession>A0AAN9ALG4</accession>
<keyword evidence="5" id="KW-0539">Nucleus</keyword>
<keyword evidence="10" id="KW-1185">Reference proteome</keyword>
<reference evidence="9 10" key="1">
    <citation type="submission" date="2024-02" db="EMBL/GenBank/DDBJ databases">
        <title>Chromosome-scale genome assembly of the rough periwinkle Littorina saxatilis.</title>
        <authorList>
            <person name="De Jode A."/>
            <person name="Faria R."/>
            <person name="Formenti G."/>
            <person name="Sims Y."/>
            <person name="Smith T.P."/>
            <person name="Tracey A."/>
            <person name="Wood J.M.D."/>
            <person name="Zagrodzka Z.B."/>
            <person name="Johannesson K."/>
            <person name="Butlin R.K."/>
            <person name="Leder E.H."/>
        </authorList>
    </citation>
    <scope>NUCLEOTIDE SEQUENCE [LARGE SCALE GENOMIC DNA]</scope>
    <source>
        <strain evidence="9">Snail1</strain>
        <tissue evidence="9">Muscle</tissue>
    </source>
</reference>
<dbReference type="SUPFAM" id="SSF52949">
    <property type="entry name" value="Macro domain-like"/>
    <property type="match status" value="1"/>
</dbReference>
<comment type="caution">
    <text evidence="9">The sequence shown here is derived from an EMBL/GenBank/DDBJ whole genome shotgun (WGS) entry which is preliminary data.</text>
</comment>
<evidence type="ECO:0000313" key="9">
    <source>
        <dbReference type="EMBL" id="KAK7089052.1"/>
    </source>
</evidence>
<dbReference type="PROSITE" id="PS51059">
    <property type="entry name" value="PARP_CATALYTIC"/>
    <property type="match status" value="1"/>
</dbReference>
<dbReference type="EMBL" id="JBAMIC010003160">
    <property type="protein sequence ID" value="KAK7089052.1"/>
    <property type="molecule type" value="Genomic_DNA"/>
</dbReference>
<dbReference type="InterPro" id="IPR043472">
    <property type="entry name" value="Macro_dom-like"/>
</dbReference>
<dbReference type="EC" id="2.4.2.-" evidence="6"/>
<evidence type="ECO:0000256" key="2">
    <source>
        <dbReference type="ARBA" id="ARBA00022676"/>
    </source>
</evidence>
<dbReference type="SUPFAM" id="SSF56399">
    <property type="entry name" value="ADP-ribosylation"/>
    <property type="match status" value="1"/>
</dbReference>
<evidence type="ECO:0000256" key="6">
    <source>
        <dbReference type="RuleBase" id="RU362114"/>
    </source>
</evidence>
<organism evidence="9 10">
    <name type="scientific">Littorina saxatilis</name>
    <dbReference type="NCBI Taxonomy" id="31220"/>
    <lineage>
        <taxon>Eukaryota</taxon>
        <taxon>Metazoa</taxon>
        <taxon>Spiralia</taxon>
        <taxon>Lophotrochozoa</taxon>
        <taxon>Mollusca</taxon>
        <taxon>Gastropoda</taxon>
        <taxon>Caenogastropoda</taxon>
        <taxon>Littorinimorpha</taxon>
        <taxon>Littorinoidea</taxon>
        <taxon>Littorinidae</taxon>
        <taxon>Littorina</taxon>
    </lineage>
</organism>
<feature type="compositionally biased region" description="Polar residues" evidence="7">
    <location>
        <begin position="148"/>
        <end position="158"/>
    </location>
</feature>
<proteinExistence type="predicted"/>
<evidence type="ECO:0000313" key="10">
    <source>
        <dbReference type="Proteomes" id="UP001374579"/>
    </source>
</evidence>
<dbReference type="PANTHER" id="PTHR14453:SF67">
    <property type="entry name" value="POLY [ADP-RIBOSE] POLYMERASE"/>
    <property type="match status" value="1"/>
</dbReference>
<evidence type="ECO:0000256" key="7">
    <source>
        <dbReference type="SAM" id="MobiDB-lite"/>
    </source>
</evidence>
<feature type="domain" description="PARP catalytic" evidence="8">
    <location>
        <begin position="522"/>
        <end position="726"/>
    </location>
</feature>
<evidence type="ECO:0000256" key="1">
    <source>
        <dbReference type="ARBA" id="ARBA00004123"/>
    </source>
</evidence>
<dbReference type="Proteomes" id="UP001374579">
    <property type="component" value="Unassembled WGS sequence"/>
</dbReference>
<evidence type="ECO:0000256" key="5">
    <source>
        <dbReference type="ARBA" id="ARBA00023242"/>
    </source>
</evidence>
<dbReference type="PANTHER" id="PTHR14453">
    <property type="entry name" value="PARP/ZINC FINGER CCCH TYPE DOMAIN CONTAINING PROTEIN"/>
    <property type="match status" value="1"/>
</dbReference>
<dbReference type="InterPro" id="IPR052056">
    <property type="entry name" value="Mono-ARTD/PARP"/>
</dbReference>
<dbReference type="Gene3D" id="3.90.228.10">
    <property type="match status" value="1"/>
</dbReference>
<dbReference type="GO" id="GO:0005737">
    <property type="term" value="C:cytoplasm"/>
    <property type="evidence" value="ECO:0007669"/>
    <property type="project" value="TreeGrafter"/>
</dbReference>
<dbReference type="Gene3D" id="3.40.220.10">
    <property type="entry name" value="Leucine Aminopeptidase, subunit E, domain 1"/>
    <property type="match status" value="1"/>
</dbReference>
<dbReference type="Pfam" id="PF00644">
    <property type="entry name" value="PARP"/>
    <property type="match status" value="1"/>
</dbReference>
<dbReference type="GO" id="GO:0005634">
    <property type="term" value="C:nucleus"/>
    <property type="evidence" value="ECO:0007669"/>
    <property type="project" value="UniProtKB-SubCell"/>
</dbReference>
<dbReference type="AlphaFoldDB" id="A0AAN9ALG4"/>
<dbReference type="GO" id="GO:0003950">
    <property type="term" value="F:NAD+ poly-ADP-ribosyltransferase activity"/>
    <property type="evidence" value="ECO:0007669"/>
    <property type="project" value="UniProtKB-UniRule"/>
</dbReference>
<name>A0AAN9ALG4_9CAEN</name>
<sequence>MDRSQPETDEGGTDCVSCRKHIEVVCPHCDIRQPRLFTNRVSMLKEKHISAVKEGAHANVKQKPAKESPTQEPPRQHASILARSHGDIQIKSVKNLYLTQQLTVVNVQADQRPIRVNVATDVEEVQSASDDVLILKTDWSEKSPPPTSKTEAVSSSVQRPKVEAKPEHKELMITRLIDSHTETLLSEVMAQIKVHNSLPKEIVQKLYERFRLRLLGVTKRLEFLMEVDSQDVERVLNLQPEVQKLLSEVVPPGKREEVTWKDFSHHPLPCTDDTPRQQPDAFQKQGAGSENTCKQSAHQDEAPSYPRVSLRCVNDLEFVEEIFLVLPSNPQLDLSKGTLSRAILKEKGNRLQEQCRQKYPKGIQYGDIAVTGRGSNWGIPHVENILHCCLPDAQEKVKLKRAVWEVVTKSFGVADNLANRRWSEHVSMWLPALDFVNNRRLAPVVAEAMYHAVVDYGNQHPNTQIGDVCITLPMEDNEIIQIFMAEDERYRQAQMARIARETEERDRLPKPSVEEAESRADGPFSECLHSPDYELVRKLSHTSQEYEEVKDEFMATILMDTNLRPKTDHSDLIEIVTIERIDNSPLSAQYRNRRMHMGFDTEKKPLWHGTNENAADKIVKFGFSKRFCKRPKFGEAVYFARTANYASAHKFAKRNARGERIVFYCSVLVGRCVQARDGLQFPSTRQETEVQADFDCVVDDLNHPSIFAVYKDSQAYPEYKIVFKDR</sequence>
<dbReference type="GO" id="GO:0010629">
    <property type="term" value="P:negative regulation of gene expression"/>
    <property type="evidence" value="ECO:0007669"/>
    <property type="project" value="TreeGrafter"/>
</dbReference>
<evidence type="ECO:0000256" key="4">
    <source>
        <dbReference type="ARBA" id="ARBA00023027"/>
    </source>
</evidence>
<feature type="region of interest" description="Disordered" evidence="7">
    <location>
        <begin position="266"/>
        <end position="300"/>
    </location>
</feature>
<comment type="subcellular location">
    <subcellularLocation>
        <location evidence="1">Nucleus</location>
    </subcellularLocation>
</comment>
<feature type="compositionally biased region" description="Basic and acidic residues" evidence="7">
    <location>
        <begin position="500"/>
        <end position="520"/>
    </location>
</feature>
<dbReference type="GO" id="GO:0003714">
    <property type="term" value="F:transcription corepressor activity"/>
    <property type="evidence" value="ECO:0007669"/>
    <property type="project" value="TreeGrafter"/>
</dbReference>
<evidence type="ECO:0000256" key="3">
    <source>
        <dbReference type="ARBA" id="ARBA00022679"/>
    </source>
</evidence>
<keyword evidence="3 6" id="KW-0808">Transferase</keyword>
<dbReference type="InterPro" id="IPR012317">
    <property type="entry name" value="Poly(ADP-ribose)pol_cat_dom"/>
</dbReference>
<keyword evidence="2 6" id="KW-0328">Glycosyltransferase</keyword>
<evidence type="ECO:0000259" key="8">
    <source>
        <dbReference type="PROSITE" id="PS51059"/>
    </source>
</evidence>
<protein>
    <recommendedName>
        <fullName evidence="6">Poly [ADP-ribose] polymerase</fullName>
        <shortName evidence="6">PARP</shortName>
        <ecNumber evidence="6">2.4.2.-</ecNumber>
    </recommendedName>
</protein>